<sequence length="181" mass="20590">MHSTRRTNRYSFAANKITKRYRQKYFVIRLRVCASGEEMDNLALEIERIKVEEVIHLTTRLMLVLPGETGSLRSSQESGDKRSSGNEILNFLMLPPRQMVWGKVFTSSFPNEFTQSTLLEKKSEVMMYCVVQRSVHSTACIVKVRKHSLTTKFDNDENSSSPSSQSSSLTPTSSLTTTLLQ</sequence>
<accession>A0A0R3RVD4</accession>
<dbReference type="AlphaFoldDB" id="A0A0R3RVD4"/>
<evidence type="ECO:0000256" key="1">
    <source>
        <dbReference type="SAM" id="MobiDB-lite"/>
    </source>
</evidence>
<feature type="region of interest" description="Disordered" evidence="1">
    <location>
        <begin position="152"/>
        <end position="181"/>
    </location>
</feature>
<reference evidence="3" key="1">
    <citation type="submission" date="2017-02" db="UniProtKB">
        <authorList>
            <consortium name="WormBaseParasite"/>
        </authorList>
    </citation>
    <scope>IDENTIFICATION</scope>
</reference>
<evidence type="ECO:0000313" key="3">
    <source>
        <dbReference type="WBParaSite" id="EEL_0000606201-mRNA-1"/>
    </source>
</evidence>
<dbReference type="WBParaSite" id="EEL_0000606201-mRNA-1">
    <property type="protein sequence ID" value="EEL_0000606201-mRNA-1"/>
    <property type="gene ID" value="EEL_0000606201"/>
</dbReference>
<feature type="compositionally biased region" description="Low complexity" evidence="1">
    <location>
        <begin position="159"/>
        <end position="181"/>
    </location>
</feature>
<protein>
    <submittedName>
        <fullName evidence="3">UDENN domain-containing protein</fullName>
    </submittedName>
</protein>
<organism evidence="2 3">
    <name type="scientific">Elaeophora elaphi</name>
    <dbReference type="NCBI Taxonomy" id="1147741"/>
    <lineage>
        <taxon>Eukaryota</taxon>
        <taxon>Metazoa</taxon>
        <taxon>Ecdysozoa</taxon>
        <taxon>Nematoda</taxon>
        <taxon>Chromadorea</taxon>
        <taxon>Rhabditida</taxon>
        <taxon>Spirurina</taxon>
        <taxon>Spiruromorpha</taxon>
        <taxon>Filarioidea</taxon>
        <taxon>Onchocercidae</taxon>
        <taxon>Elaeophora</taxon>
    </lineage>
</organism>
<keyword evidence="2" id="KW-1185">Reference proteome</keyword>
<name>A0A0R3RVD4_9BILA</name>
<evidence type="ECO:0000313" key="2">
    <source>
        <dbReference type="Proteomes" id="UP000050640"/>
    </source>
</evidence>
<dbReference type="Proteomes" id="UP000050640">
    <property type="component" value="Unplaced"/>
</dbReference>
<proteinExistence type="predicted"/>